<feature type="transmembrane region" description="Helical" evidence="5">
    <location>
        <begin position="255"/>
        <end position="273"/>
    </location>
</feature>
<dbReference type="AlphaFoldDB" id="A0A1F7G7U6"/>
<organism evidence="7 8">
    <name type="scientific">Candidatus Roizmanbacteria bacterium RIFCSPHIGHO2_01_FULL_39_12c</name>
    <dbReference type="NCBI Taxonomy" id="1802031"/>
    <lineage>
        <taxon>Bacteria</taxon>
        <taxon>Candidatus Roizmaniibacteriota</taxon>
    </lineage>
</organism>
<evidence type="ECO:0000313" key="7">
    <source>
        <dbReference type="EMBL" id="OGK14989.1"/>
    </source>
</evidence>
<dbReference type="InterPro" id="IPR004481">
    <property type="entry name" value="K/Na/Ca-exchanger"/>
</dbReference>
<dbReference type="Proteomes" id="UP000177208">
    <property type="component" value="Unassembled WGS sequence"/>
</dbReference>
<feature type="transmembrane region" description="Helical" evidence="5">
    <location>
        <begin position="309"/>
        <end position="325"/>
    </location>
</feature>
<feature type="transmembrane region" description="Helical" evidence="5">
    <location>
        <begin position="182"/>
        <end position="204"/>
    </location>
</feature>
<sequence>MDLVIVVIFLLLSTLAIGKGSDWFTDSLIPVARKLGVSGLTVGLILVSVAVSLPEILVAAYAVLRGYPNMSLGIVLGSIICNIGLMTGLSALAKPLRVHTHVILRDGIFSIVAPILVFAVGSSGALTQLEGLAFILLFIPYVINVFLQDRLASSSQKEEEYKKIEIKLALLGFDFGKIKSGWLSFFLGLILLLAGTQYFSNTLIEIVKRFPIDDMIVGLTIGAIGPSIPNILAAYKAAKRGMGDVALSETLGSNIFTLLVTMGFIALISPVVIAPNWIYFDIPVMIIMSLMLFIFMITRKTISKFEGGILLGSYILILAIQIFLLR</sequence>
<evidence type="ECO:0000256" key="4">
    <source>
        <dbReference type="ARBA" id="ARBA00023136"/>
    </source>
</evidence>
<proteinExistence type="predicted"/>
<accession>A0A1F7G7U6</accession>
<evidence type="ECO:0000256" key="5">
    <source>
        <dbReference type="SAM" id="Phobius"/>
    </source>
</evidence>
<reference evidence="7 8" key="1">
    <citation type="journal article" date="2016" name="Nat. Commun.">
        <title>Thousands of microbial genomes shed light on interconnected biogeochemical processes in an aquifer system.</title>
        <authorList>
            <person name="Anantharaman K."/>
            <person name="Brown C.T."/>
            <person name="Hug L.A."/>
            <person name="Sharon I."/>
            <person name="Castelle C.J."/>
            <person name="Probst A.J."/>
            <person name="Thomas B.C."/>
            <person name="Singh A."/>
            <person name="Wilkins M.J."/>
            <person name="Karaoz U."/>
            <person name="Brodie E.L."/>
            <person name="Williams K.H."/>
            <person name="Hubbard S.S."/>
            <person name="Banfield J.F."/>
        </authorList>
    </citation>
    <scope>NUCLEOTIDE SEQUENCE [LARGE SCALE GENOMIC DNA]</scope>
</reference>
<keyword evidence="3 5" id="KW-1133">Transmembrane helix</keyword>
<dbReference type="EMBL" id="MFZG01000043">
    <property type="protein sequence ID" value="OGK14989.1"/>
    <property type="molecule type" value="Genomic_DNA"/>
</dbReference>
<evidence type="ECO:0000256" key="3">
    <source>
        <dbReference type="ARBA" id="ARBA00022989"/>
    </source>
</evidence>
<keyword evidence="4 5" id="KW-0472">Membrane</keyword>
<feature type="transmembrane region" description="Helical" evidence="5">
    <location>
        <begin position="129"/>
        <end position="147"/>
    </location>
</feature>
<evidence type="ECO:0000259" key="6">
    <source>
        <dbReference type="Pfam" id="PF01699"/>
    </source>
</evidence>
<feature type="domain" description="Sodium/calcium exchanger membrane region" evidence="6">
    <location>
        <begin position="7"/>
        <end position="146"/>
    </location>
</feature>
<dbReference type="InterPro" id="IPR044880">
    <property type="entry name" value="NCX_ion-bd_dom_sf"/>
</dbReference>
<dbReference type="GO" id="GO:0005262">
    <property type="term" value="F:calcium channel activity"/>
    <property type="evidence" value="ECO:0007669"/>
    <property type="project" value="TreeGrafter"/>
</dbReference>
<feature type="transmembrane region" description="Helical" evidence="5">
    <location>
        <begin position="278"/>
        <end position="297"/>
    </location>
</feature>
<dbReference type="GO" id="GO:0006874">
    <property type="term" value="P:intracellular calcium ion homeostasis"/>
    <property type="evidence" value="ECO:0007669"/>
    <property type="project" value="TreeGrafter"/>
</dbReference>
<protein>
    <recommendedName>
        <fullName evidence="6">Sodium/calcium exchanger membrane region domain-containing protein</fullName>
    </recommendedName>
</protein>
<evidence type="ECO:0000256" key="1">
    <source>
        <dbReference type="ARBA" id="ARBA00004141"/>
    </source>
</evidence>
<dbReference type="Gene3D" id="1.20.1420.30">
    <property type="entry name" value="NCX, central ion-binding region"/>
    <property type="match status" value="1"/>
</dbReference>
<comment type="caution">
    <text evidence="7">The sequence shown here is derived from an EMBL/GenBank/DDBJ whole genome shotgun (WGS) entry which is preliminary data.</text>
</comment>
<dbReference type="GO" id="GO:0008273">
    <property type="term" value="F:calcium, potassium:sodium antiporter activity"/>
    <property type="evidence" value="ECO:0007669"/>
    <property type="project" value="TreeGrafter"/>
</dbReference>
<evidence type="ECO:0000256" key="2">
    <source>
        <dbReference type="ARBA" id="ARBA00022692"/>
    </source>
</evidence>
<feature type="transmembrane region" description="Helical" evidence="5">
    <location>
        <begin position="71"/>
        <end position="91"/>
    </location>
</feature>
<evidence type="ECO:0000313" key="8">
    <source>
        <dbReference type="Proteomes" id="UP000177208"/>
    </source>
</evidence>
<dbReference type="PANTHER" id="PTHR10846:SF8">
    <property type="entry name" value="INNER MEMBRANE PROTEIN YRBG"/>
    <property type="match status" value="1"/>
</dbReference>
<gene>
    <name evidence="7" type="ORF">A2774_01070</name>
</gene>
<feature type="transmembrane region" description="Helical" evidence="5">
    <location>
        <begin position="216"/>
        <end position="235"/>
    </location>
</feature>
<dbReference type="PANTHER" id="PTHR10846">
    <property type="entry name" value="SODIUM/POTASSIUM/CALCIUM EXCHANGER"/>
    <property type="match status" value="1"/>
</dbReference>
<feature type="transmembrane region" description="Helical" evidence="5">
    <location>
        <begin position="103"/>
        <end position="122"/>
    </location>
</feature>
<dbReference type="Pfam" id="PF01699">
    <property type="entry name" value="Na_Ca_ex"/>
    <property type="match status" value="2"/>
</dbReference>
<keyword evidence="2 5" id="KW-0812">Transmembrane</keyword>
<feature type="domain" description="Sodium/calcium exchanger membrane region" evidence="6">
    <location>
        <begin position="181"/>
        <end position="323"/>
    </location>
</feature>
<comment type="subcellular location">
    <subcellularLocation>
        <location evidence="1">Membrane</location>
        <topology evidence="1">Multi-pass membrane protein</topology>
    </subcellularLocation>
</comment>
<feature type="transmembrane region" description="Helical" evidence="5">
    <location>
        <begin position="42"/>
        <end position="64"/>
    </location>
</feature>
<name>A0A1F7G7U6_9BACT</name>
<dbReference type="GO" id="GO:0005886">
    <property type="term" value="C:plasma membrane"/>
    <property type="evidence" value="ECO:0007669"/>
    <property type="project" value="TreeGrafter"/>
</dbReference>
<dbReference type="InterPro" id="IPR004837">
    <property type="entry name" value="NaCa_Exmemb"/>
</dbReference>